<sequence length="182" mass="20205">MYGIQGFFNAYKQVEARSPYTSATVRSTPIQRKNTSHVATGFSIDSLLMQRKKKEAKGQRDGKISPASRPEGSSSSSSDNSVLACWVSSRRRKKRRARERKKKEEKGQRGGKISPASRPEGSSESEDNSVLQLGRKDKRKKKEEKGQRGGKISPASRPEGSSEEDNSVLGIKLRWSSPSFSQ</sequence>
<organism>
    <name type="scientific">Branchiostoma floridae</name>
    <name type="common">Florida lancelet</name>
    <name type="synonym">Amphioxus</name>
    <dbReference type="NCBI Taxonomy" id="7739"/>
    <lineage>
        <taxon>Eukaryota</taxon>
        <taxon>Metazoa</taxon>
        <taxon>Chordata</taxon>
        <taxon>Cephalochordata</taxon>
        <taxon>Leptocardii</taxon>
        <taxon>Amphioxiformes</taxon>
        <taxon>Branchiostomatidae</taxon>
        <taxon>Branchiostoma</taxon>
    </lineage>
</organism>
<name>C3YFJ4_BRAFL</name>
<feature type="compositionally biased region" description="Basic residues" evidence="1">
    <location>
        <begin position="89"/>
        <end position="101"/>
    </location>
</feature>
<evidence type="ECO:0000313" key="2">
    <source>
        <dbReference type="EMBL" id="EEN60957.1"/>
    </source>
</evidence>
<reference evidence="2" key="1">
    <citation type="journal article" date="2008" name="Nature">
        <title>The amphioxus genome and the evolution of the chordate karyotype.</title>
        <authorList>
            <consortium name="US DOE Joint Genome Institute (JGI-PGF)"/>
            <person name="Putnam N.H."/>
            <person name="Butts T."/>
            <person name="Ferrier D.E.K."/>
            <person name="Furlong R.F."/>
            <person name="Hellsten U."/>
            <person name="Kawashima T."/>
            <person name="Robinson-Rechavi M."/>
            <person name="Shoguchi E."/>
            <person name="Terry A."/>
            <person name="Yu J.-K."/>
            <person name="Benito-Gutierrez E.L."/>
            <person name="Dubchak I."/>
            <person name="Garcia-Fernandez J."/>
            <person name="Gibson-Brown J.J."/>
            <person name="Grigoriev I.V."/>
            <person name="Horton A.C."/>
            <person name="de Jong P.J."/>
            <person name="Jurka J."/>
            <person name="Kapitonov V.V."/>
            <person name="Kohara Y."/>
            <person name="Kuroki Y."/>
            <person name="Lindquist E."/>
            <person name="Lucas S."/>
            <person name="Osoegawa K."/>
            <person name="Pennacchio L.A."/>
            <person name="Salamov A.A."/>
            <person name="Satou Y."/>
            <person name="Sauka-Spengler T."/>
            <person name="Schmutz J."/>
            <person name="Shin-I T."/>
            <person name="Toyoda A."/>
            <person name="Bronner-Fraser M."/>
            <person name="Fujiyama A."/>
            <person name="Holland L.Z."/>
            <person name="Holland P.W.H."/>
            <person name="Satoh N."/>
            <person name="Rokhsar D.S."/>
        </authorList>
    </citation>
    <scope>NUCLEOTIDE SEQUENCE [LARGE SCALE GENOMIC DNA]</scope>
    <source>
        <strain evidence="2">S238N-H82</strain>
        <tissue evidence="2">Testes</tissue>
    </source>
</reference>
<feature type="compositionally biased region" description="Low complexity" evidence="1">
    <location>
        <begin position="65"/>
        <end position="81"/>
    </location>
</feature>
<dbReference type="EMBL" id="GG666509">
    <property type="protein sequence ID" value="EEN60957.1"/>
    <property type="molecule type" value="Genomic_DNA"/>
</dbReference>
<gene>
    <name evidence="2" type="ORF">BRAFLDRAFT_92587</name>
</gene>
<evidence type="ECO:0000256" key="1">
    <source>
        <dbReference type="SAM" id="MobiDB-lite"/>
    </source>
</evidence>
<feature type="region of interest" description="Disordered" evidence="1">
    <location>
        <begin position="51"/>
        <end position="182"/>
    </location>
</feature>
<proteinExistence type="predicted"/>
<dbReference type="AlphaFoldDB" id="C3YFJ4"/>
<accession>C3YFJ4</accession>
<dbReference type="InParanoid" id="C3YFJ4"/>
<protein>
    <submittedName>
        <fullName evidence="2">Uncharacterized protein</fullName>
    </submittedName>
</protein>